<dbReference type="PRINTS" id="PR00633">
    <property type="entry name" value="RCCNDNSATION"/>
</dbReference>
<accession>A0A9N8VNW4</accession>
<feature type="compositionally biased region" description="Basic and acidic residues" evidence="3">
    <location>
        <begin position="631"/>
        <end position="640"/>
    </location>
</feature>
<feature type="region of interest" description="Disordered" evidence="3">
    <location>
        <begin position="380"/>
        <end position="409"/>
    </location>
</feature>
<evidence type="ECO:0000313" key="5">
    <source>
        <dbReference type="EMBL" id="CAG8454750.1"/>
    </source>
</evidence>
<keyword evidence="1" id="KW-0677">Repeat</keyword>
<dbReference type="EMBL" id="CAJVPQ010000187">
    <property type="protein sequence ID" value="CAG8454750.1"/>
    <property type="molecule type" value="Genomic_DNA"/>
</dbReference>
<dbReference type="Proteomes" id="UP000789570">
    <property type="component" value="Unassembled WGS sequence"/>
</dbReference>
<dbReference type="InterPro" id="IPR000408">
    <property type="entry name" value="Reg_chr_condens"/>
</dbReference>
<name>A0A9N8VNW4_9GLOM</name>
<dbReference type="OrthoDB" id="5370059at2759"/>
<comment type="caution">
    <text evidence="5">The sequence shown here is derived from an EMBL/GenBank/DDBJ whole genome shotgun (WGS) entry which is preliminary data.</text>
</comment>
<feature type="compositionally biased region" description="Polar residues" evidence="3">
    <location>
        <begin position="641"/>
        <end position="651"/>
    </location>
</feature>
<dbReference type="InterPro" id="IPR051210">
    <property type="entry name" value="Ub_ligase/GEF_domain"/>
</dbReference>
<keyword evidence="6" id="KW-1185">Reference proteome</keyword>
<evidence type="ECO:0000256" key="1">
    <source>
        <dbReference type="ARBA" id="ARBA00022737"/>
    </source>
</evidence>
<feature type="repeat" description="RCC1" evidence="2">
    <location>
        <begin position="235"/>
        <end position="294"/>
    </location>
</feature>
<gene>
    <name evidence="5" type="ORF">FCALED_LOCUS1432</name>
</gene>
<evidence type="ECO:0000313" key="6">
    <source>
        <dbReference type="Proteomes" id="UP000789570"/>
    </source>
</evidence>
<dbReference type="PROSITE" id="PS50012">
    <property type="entry name" value="RCC1_3"/>
    <property type="match status" value="2"/>
</dbReference>
<proteinExistence type="predicted"/>
<evidence type="ECO:0000256" key="2">
    <source>
        <dbReference type="PROSITE-ProRule" id="PRU00235"/>
    </source>
</evidence>
<dbReference type="Pfam" id="PF25390">
    <property type="entry name" value="WD40_RLD"/>
    <property type="match status" value="1"/>
</dbReference>
<feature type="region of interest" description="Disordered" evidence="3">
    <location>
        <begin position="613"/>
        <end position="653"/>
    </location>
</feature>
<feature type="repeat" description="RCC1" evidence="2">
    <location>
        <begin position="182"/>
        <end position="234"/>
    </location>
</feature>
<feature type="compositionally biased region" description="Polar residues" evidence="3">
    <location>
        <begin position="391"/>
        <end position="402"/>
    </location>
</feature>
<feature type="region of interest" description="Disordered" evidence="3">
    <location>
        <begin position="426"/>
        <end position="454"/>
    </location>
</feature>
<dbReference type="Gene3D" id="2.130.10.30">
    <property type="entry name" value="Regulator of chromosome condensation 1/beta-lactamase-inhibitor protein II"/>
    <property type="match status" value="1"/>
</dbReference>
<sequence length="745" mass="84031">MQKIYAFGYNSFRQTNPESDDDIISTPCDITEGIQCDNIIWSNMSSTLGRNNNEGKLIYWGFNDTESKVVPPTSMINFSAQNLVKCFGDDNGIQGYLDVNGNLHGRAENIFKFSAKCVDVDQMWTGNNVIVVTEDGKLWKLNLKNNEEPNEIRLSDESDNLNTFFVNVVCGENHCLALTKDGEVYSWGSGRFGQLGHGELTDSLEKPTVIEFFQGLRVKKISCGGWHSAVITDSDDLYTFGWNHFGRLGIFFEESSTVNCAEPSLVEFFGEDNEELNVLKVACGSAHTVVITDDFRLWSCGWGKYGQLGLGADKLNDNYKFVPIDSTDLRDKKVLNCSCASSYSFFSKQIKTTKIFFYIPKDSDMVLRGERGCFPQFCGRGKSPINDRNRNSQQTSENNDPQTSSSVVTDTTTINNLHEEVDIIVEEPSVAPPTPSSLTSTTPASVDQQHQPAQQSRRIIIKPLWDIEDEIELVNYVCDNYELLSNNRKLFWKEFSKECRQILLYPKSIYSCKSKFYALVAHHQNVDLYDAIERYLDLKEGFVSSKRLPIFAIHEETSSFSFQKKSLRPAAVAASSNKPLANILLPKTSGELTRSTSSQAVVLAKTSLETNKVADPNPREISLSVSPQHNIRSEDDDRRSGTTSPTNNSYPPIQESVFDILPADISQSAVSNYDNHAASLTTVPSTSYNDFTFYIENIRQQIFAAQDYLIRENSRAEDRIDSFNQFHHLFIQLENQLQKMMMKEL</sequence>
<dbReference type="InterPro" id="IPR009091">
    <property type="entry name" value="RCC1/BLIP-II"/>
</dbReference>
<dbReference type="SUPFAM" id="SSF50985">
    <property type="entry name" value="RCC1/BLIP-II"/>
    <property type="match status" value="1"/>
</dbReference>
<feature type="domain" description="RCC1-like" evidence="4">
    <location>
        <begin position="133"/>
        <end position="345"/>
    </location>
</feature>
<dbReference type="PROSITE" id="PS00626">
    <property type="entry name" value="RCC1_2"/>
    <property type="match status" value="1"/>
</dbReference>
<evidence type="ECO:0000256" key="3">
    <source>
        <dbReference type="SAM" id="MobiDB-lite"/>
    </source>
</evidence>
<organism evidence="5 6">
    <name type="scientific">Funneliformis caledonium</name>
    <dbReference type="NCBI Taxonomy" id="1117310"/>
    <lineage>
        <taxon>Eukaryota</taxon>
        <taxon>Fungi</taxon>
        <taxon>Fungi incertae sedis</taxon>
        <taxon>Mucoromycota</taxon>
        <taxon>Glomeromycotina</taxon>
        <taxon>Glomeromycetes</taxon>
        <taxon>Glomerales</taxon>
        <taxon>Glomeraceae</taxon>
        <taxon>Funneliformis</taxon>
    </lineage>
</organism>
<feature type="compositionally biased region" description="Low complexity" evidence="3">
    <location>
        <begin position="436"/>
        <end position="446"/>
    </location>
</feature>
<evidence type="ECO:0000259" key="4">
    <source>
        <dbReference type="Pfam" id="PF25390"/>
    </source>
</evidence>
<dbReference type="PANTHER" id="PTHR22870:SF445">
    <property type="match status" value="1"/>
</dbReference>
<protein>
    <submittedName>
        <fullName evidence="5">17697_t:CDS:1</fullName>
    </submittedName>
</protein>
<dbReference type="PANTHER" id="PTHR22870">
    <property type="entry name" value="REGULATOR OF CHROMOSOME CONDENSATION"/>
    <property type="match status" value="1"/>
</dbReference>
<dbReference type="AlphaFoldDB" id="A0A9N8VNW4"/>
<reference evidence="5" key="1">
    <citation type="submission" date="2021-06" db="EMBL/GenBank/DDBJ databases">
        <authorList>
            <person name="Kallberg Y."/>
            <person name="Tangrot J."/>
            <person name="Rosling A."/>
        </authorList>
    </citation>
    <scope>NUCLEOTIDE SEQUENCE</scope>
    <source>
        <strain evidence="5">UK204</strain>
    </source>
</reference>
<dbReference type="InterPro" id="IPR058923">
    <property type="entry name" value="RCC1-like_dom"/>
</dbReference>